<feature type="region of interest" description="Disordered" evidence="2">
    <location>
        <begin position="112"/>
        <end position="138"/>
    </location>
</feature>
<dbReference type="InterPro" id="IPR014710">
    <property type="entry name" value="RmlC-like_jellyroll"/>
</dbReference>
<dbReference type="InParanoid" id="B8C2G3"/>
<protein>
    <recommendedName>
        <fullName evidence="4">STAS domain-containing protein</fullName>
    </recommendedName>
</protein>
<dbReference type="Pfam" id="PF01740">
    <property type="entry name" value="STAS"/>
    <property type="match status" value="1"/>
</dbReference>
<dbReference type="PaxDb" id="35128-Thaps22668"/>
<dbReference type="InterPro" id="IPR052706">
    <property type="entry name" value="Membrane-Transporter-like"/>
</dbReference>
<feature type="transmembrane region" description="Helical" evidence="3">
    <location>
        <begin position="833"/>
        <end position="864"/>
    </location>
</feature>
<feature type="transmembrane region" description="Helical" evidence="3">
    <location>
        <begin position="475"/>
        <end position="494"/>
    </location>
</feature>
<keyword evidence="3" id="KW-1133">Transmembrane helix</keyword>
<name>B8C2G3_THAPS</name>
<feature type="transmembrane region" description="Helical" evidence="3">
    <location>
        <begin position="440"/>
        <end position="463"/>
    </location>
</feature>
<feature type="transmembrane region" description="Helical" evidence="3">
    <location>
        <begin position="373"/>
        <end position="394"/>
    </location>
</feature>
<keyword evidence="1" id="KW-0175">Coiled coil</keyword>
<feature type="transmembrane region" description="Helical" evidence="3">
    <location>
        <begin position="779"/>
        <end position="798"/>
    </location>
</feature>
<evidence type="ECO:0000256" key="2">
    <source>
        <dbReference type="SAM" id="MobiDB-lite"/>
    </source>
</evidence>
<dbReference type="CDD" id="cd07042">
    <property type="entry name" value="STAS_SulP_like_sulfate_transporter"/>
    <property type="match status" value="1"/>
</dbReference>
<feature type="region of interest" description="Disordered" evidence="2">
    <location>
        <begin position="1"/>
        <end position="24"/>
    </location>
</feature>
<dbReference type="eggNOG" id="KOG0236">
    <property type="taxonomic scope" value="Eukaryota"/>
</dbReference>
<dbReference type="GO" id="GO:0022857">
    <property type="term" value="F:transmembrane transporter activity"/>
    <property type="evidence" value="ECO:0000318"/>
    <property type="project" value="GO_Central"/>
</dbReference>
<dbReference type="HOGENOM" id="CLU_262876_0_0_1"/>
<dbReference type="Gene3D" id="3.30.750.24">
    <property type="entry name" value="STAS domain"/>
    <property type="match status" value="1"/>
</dbReference>
<dbReference type="STRING" id="35128.B8C2G3"/>
<dbReference type="GO" id="GO:0055085">
    <property type="term" value="P:transmembrane transport"/>
    <property type="evidence" value="ECO:0000318"/>
    <property type="project" value="GO_Central"/>
</dbReference>
<reference evidence="5 6" key="1">
    <citation type="journal article" date="2004" name="Science">
        <title>The genome of the diatom Thalassiosira pseudonana: ecology, evolution, and metabolism.</title>
        <authorList>
            <person name="Armbrust E.V."/>
            <person name="Berges J.A."/>
            <person name="Bowler C."/>
            <person name="Green B.R."/>
            <person name="Martinez D."/>
            <person name="Putnam N.H."/>
            <person name="Zhou S."/>
            <person name="Allen A.E."/>
            <person name="Apt K.E."/>
            <person name="Bechner M."/>
            <person name="Brzezinski M.A."/>
            <person name="Chaal B.K."/>
            <person name="Chiovitti A."/>
            <person name="Davis A.K."/>
            <person name="Demarest M.S."/>
            <person name="Detter J.C."/>
            <person name="Glavina T."/>
            <person name="Goodstein D."/>
            <person name="Hadi M.Z."/>
            <person name="Hellsten U."/>
            <person name="Hildebrand M."/>
            <person name="Jenkins B.D."/>
            <person name="Jurka J."/>
            <person name="Kapitonov V.V."/>
            <person name="Kroger N."/>
            <person name="Lau W.W."/>
            <person name="Lane T.W."/>
            <person name="Larimer F.W."/>
            <person name="Lippmeier J.C."/>
            <person name="Lucas S."/>
            <person name="Medina M."/>
            <person name="Montsant A."/>
            <person name="Obornik M."/>
            <person name="Parker M.S."/>
            <person name="Palenik B."/>
            <person name="Pazour G.J."/>
            <person name="Richardson P.M."/>
            <person name="Rynearson T.A."/>
            <person name="Saito M.A."/>
            <person name="Schwartz D.C."/>
            <person name="Thamatrakoln K."/>
            <person name="Valentin K."/>
            <person name="Vardi A."/>
            <person name="Wilkerson F.P."/>
            <person name="Rokhsar D.S."/>
        </authorList>
    </citation>
    <scope>NUCLEOTIDE SEQUENCE [LARGE SCALE GENOMIC DNA]</scope>
    <source>
        <strain evidence="5 6">CCMP1335</strain>
    </source>
</reference>
<feature type="region of interest" description="Disordered" evidence="2">
    <location>
        <begin position="165"/>
        <end position="185"/>
    </location>
</feature>
<dbReference type="SUPFAM" id="SSF51206">
    <property type="entry name" value="cAMP-binding domain-like"/>
    <property type="match status" value="1"/>
</dbReference>
<feature type="domain" description="STAS" evidence="4">
    <location>
        <begin position="905"/>
        <end position="1019"/>
    </location>
</feature>
<organism evidence="5 6">
    <name type="scientific">Thalassiosira pseudonana</name>
    <name type="common">Marine diatom</name>
    <name type="synonym">Cyclotella nana</name>
    <dbReference type="NCBI Taxonomy" id="35128"/>
    <lineage>
        <taxon>Eukaryota</taxon>
        <taxon>Sar</taxon>
        <taxon>Stramenopiles</taxon>
        <taxon>Ochrophyta</taxon>
        <taxon>Bacillariophyta</taxon>
        <taxon>Coscinodiscophyceae</taxon>
        <taxon>Thalassiosirophycidae</taxon>
        <taxon>Thalassiosirales</taxon>
        <taxon>Thalassiosiraceae</taxon>
        <taxon>Thalassiosira</taxon>
    </lineage>
</organism>
<dbReference type="GeneID" id="7446435"/>
<keyword evidence="3" id="KW-0472">Membrane</keyword>
<feature type="compositionally biased region" description="Polar residues" evidence="2">
    <location>
        <begin position="124"/>
        <end position="134"/>
    </location>
</feature>
<dbReference type="KEGG" id="tps:THAPSDRAFT_22668"/>
<feature type="compositionally biased region" description="Polar residues" evidence="2">
    <location>
        <begin position="175"/>
        <end position="185"/>
    </location>
</feature>
<feature type="transmembrane region" description="Helical" evidence="3">
    <location>
        <begin position="739"/>
        <end position="767"/>
    </location>
</feature>
<dbReference type="PANTHER" id="PTHR43310">
    <property type="entry name" value="SULFATE TRANSPORTER YBAR-RELATED"/>
    <property type="match status" value="1"/>
</dbReference>
<evidence type="ECO:0000313" key="6">
    <source>
        <dbReference type="Proteomes" id="UP000001449"/>
    </source>
</evidence>
<dbReference type="Gene3D" id="2.60.120.10">
    <property type="entry name" value="Jelly Rolls"/>
    <property type="match status" value="1"/>
</dbReference>
<dbReference type="PROSITE" id="PS50801">
    <property type="entry name" value="STAS"/>
    <property type="match status" value="1"/>
</dbReference>
<evidence type="ECO:0000256" key="1">
    <source>
        <dbReference type="SAM" id="Coils"/>
    </source>
</evidence>
<dbReference type="GO" id="GO:0005886">
    <property type="term" value="C:plasma membrane"/>
    <property type="evidence" value="ECO:0000318"/>
    <property type="project" value="GO_Central"/>
</dbReference>
<feature type="compositionally biased region" description="Acidic residues" evidence="2">
    <location>
        <begin position="114"/>
        <end position="123"/>
    </location>
</feature>
<dbReference type="OMA" id="VAQTPMW"/>
<keyword evidence="3" id="KW-0812">Transmembrane</keyword>
<evidence type="ECO:0000256" key="3">
    <source>
        <dbReference type="SAM" id="Phobius"/>
    </source>
</evidence>
<reference evidence="5 6" key="2">
    <citation type="journal article" date="2008" name="Nature">
        <title>The Phaeodactylum genome reveals the evolutionary history of diatom genomes.</title>
        <authorList>
            <person name="Bowler C."/>
            <person name="Allen A.E."/>
            <person name="Badger J.H."/>
            <person name="Grimwood J."/>
            <person name="Jabbari K."/>
            <person name="Kuo A."/>
            <person name="Maheswari U."/>
            <person name="Martens C."/>
            <person name="Maumus F."/>
            <person name="Otillar R.P."/>
            <person name="Rayko E."/>
            <person name="Salamov A."/>
            <person name="Vandepoele K."/>
            <person name="Beszteri B."/>
            <person name="Gruber A."/>
            <person name="Heijde M."/>
            <person name="Katinka M."/>
            <person name="Mock T."/>
            <person name="Valentin K."/>
            <person name="Verret F."/>
            <person name="Berges J.A."/>
            <person name="Brownlee C."/>
            <person name="Cadoret J.P."/>
            <person name="Chiovitti A."/>
            <person name="Choi C.J."/>
            <person name="Coesel S."/>
            <person name="De Martino A."/>
            <person name="Detter J.C."/>
            <person name="Durkin C."/>
            <person name="Falciatore A."/>
            <person name="Fournet J."/>
            <person name="Haruta M."/>
            <person name="Huysman M.J."/>
            <person name="Jenkins B.D."/>
            <person name="Jiroutova K."/>
            <person name="Jorgensen R.E."/>
            <person name="Joubert Y."/>
            <person name="Kaplan A."/>
            <person name="Kroger N."/>
            <person name="Kroth P.G."/>
            <person name="La Roche J."/>
            <person name="Lindquist E."/>
            <person name="Lommer M."/>
            <person name="Martin-Jezequel V."/>
            <person name="Lopez P.J."/>
            <person name="Lucas S."/>
            <person name="Mangogna M."/>
            <person name="McGinnis K."/>
            <person name="Medlin L.K."/>
            <person name="Montsant A."/>
            <person name="Oudot-Le Secq M.P."/>
            <person name="Napoli C."/>
            <person name="Obornik M."/>
            <person name="Parker M.S."/>
            <person name="Petit J.L."/>
            <person name="Porcel B.M."/>
            <person name="Poulsen N."/>
            <person name="Robison M."/>
            <person name="Rychlewski L."/>
            <person name="Rynearson T.A."/>
            <person name="Schmutz J."/>
            <person name="Shapiro H."/>
            <person name="Siaut M."/>
            <person name="Stanley M."/>
            <person name="Sussman M.R."/>
            <person name="Taylor A.R."/>
            <person name="Vardi A."/>
            <person name="von Dassow P."/>
            <person name="Vyverman W."/>
            <person name="Willis A."/>
            <person name="Wyrwicz L.S."/>
            <person name="Rokhsar D.S."/>
            <person name="Weissenbach J."/>
            <person name="Armbrust E.V."/>
            <person name="Green B.R."/>
            <person name="Van de Peer Y."/>
            <person name="Grigoriev I.V."/>
        </authorList>
    </citation>
    <scope>NUCLEOTIDE SEQUENCE [LARGE SCALE GENOMIC DNA]</scope>
    <source>
        <strain evidence="5 6">CCMP1335</strain>
    </source>
</reference>
<dbReference type="SUPFAM" id="SSF52091">
    <property type="entry name" value="SpoIIaa-like"/>
    <property type="match status" value="1"/>
</dbReference>
<evidence type="ECO:0000313" key="5">
    <source>
        <dbReference type="EMBL" id="EED91946.1"/>
    </source>
</evidence>
<dbReference type="InterPro" id="IPR018490">
    <property type="entry name" value="cNMP-bd_dom_sf"/>
</dbReference>
<sequence length="1284" mass="139973">MSNNDEATEWVSSGDDCEYTSSSPVRPRYAKHIIGEQPSPSDAPSLVNNTRPHPIAAHNRTVTPHTASLMNLFACPPSTPITPITPNVSVFPSVTESGRIIAPGLPSMPFDKDPLEDEDEDNEALQTARTSNSEAPPLIYSSGTGSFSYRRSNTPVIQNTDAKDVDRSYDVSPTREPQQPASLSVQRTPIIQNHNRDETWVANNLTKQEQETISDAVASGGYDDTSNSIYELFQRQSIGSDDYQTSLLNSGNGAAGGYSTFSGSRRTSTDNNVGVNGYSRLPYLKAISEKEESSAKSVDTSKQSDYFFESDQASWIQTMKQKLGAVATDICDPKQLNATIIGALLFSLYQLVFCFAEASAITRPSHSSSTASALLAPMALMACVGSLLTAPFLITVLGGDYPALYPCLDLFMAPYLGKMASDIDEVLVRLRGDDSVDDTAAFIATFVALNAFGMMLSAFFCLLAARVKLANLASFLPYPVLAGFFSSVGISVWMCAFKVDTGQTIQSVIGSGDVTLLLTKLGRNLPSFVAGVALYLLGPKNPAYLIGIILGTVVLAYATMLVTDTSLQEAQELGFFWKKEEVMMSQDGESFESSWGFYGPPRPFGLWVPSVFGKICWPAFMNGVSDVVAMSVIYLLRCSLLPRTNVSFALSLSRKDAAALKKNLANLLANNDTKEAHLLSSATSESDMTKSSTGVLFHAPKTSLIEDQIEAVNAYTSEYSLSHDTTKPKRKPKSVLEVLVFYAQGLFGIALTGGFAVLPAIALGGIFSKLGAKSRLPQFTSMFLLLGCYLSDFALVAYIPKFSFSSLLVLAAIDLVDSWFVQSYQKTARAYEWCVVPFIVVSSLTVGMLASVGLGVGASTFLFVSSFYQAGVVKFIANGLTIRSTIERGWEDNEWLDQNADLIQILVLQNYLYFGNATSCLNYISSMFDDDGVMESDVELPPIPKFVILDMSIVTGIDTSAVDVLAEISALCKGHKCKLLLSGLPRTVRPALITCGLKPSRKNSHLSFTEDLEASLGKAEDALLKFIAHNEEKLTKVGEQLRHQRRVSMVDHGLRHALKKIDEQHSVHFAKQLQALEKYTTPRDLEAGETLNEPGCESLSRGLYFVESGLLKCEHDASSTLTRGRQRSAQLNATPYMRRSGDSLSELRARSKTVGRHTAMLKGAAAGGSLIAQYHHTFRLARVGEGHVIGTISEFTGQEILGHYTSMTPCRVHHLPFETIEELEETNPVLIMQLYKMVSHLMARRQEMTIGQLSTLRSIMSASAPTKPISRRSMAAVNKAMKFH</sequence>
<feature type="coiled-coil region" evidence="1">
    <location>
        <begin position="650"/>
        <end position="677"/>
    </location>
</feature>
<keyword evidence="6" id="KW-1185">Reference proteome</keyword>
<dbReference type="FunFam" id="3.30.750.24:FF:000112">
    <property type="entry name" value="Uncharacterized protein"/>
    <property type="match status" value="1"/>
</dbReference>
<dbReference type="InterPro" id="IPR036513">
    <property type="entry name" value="STAS_dom_sf"/>
</dbReference>
<dbReference type="PANTHER" id="PTHR43310:SF2">
    <property type="entry name" value="SLC26A_SULP TRANSPORTER DOMAIN-CONTAINING PROTEIN"/>
    <property type="match status" value="1"/>
</dbReference>
<evidence type="ECO:0000259" key="4">
    <source>
        <dbReference type="PROSITE" id="PS50801"/>
    </source>
</evidence>
<dbReference type="EMBL" id="CM000642">
    <property type="protein sequence ID" value="EED91946.1"/>
    <property type="molecule type" value="Genomic_DNA"/>
</dbReference>
<dbReference type="RefSeq" id="XP_002290194.1">
    <property type="nucleotide sequence ID" value="XM_002290158.1"/>
</dbReference>
<dbReference type="InterPro" id="IPR002645">
    <property type="entry name" value="STAS_dom"/>
</dbReference>
<dbReference type="Proteomes" id="UP000001449">
    <property type="component" value="Chromosome 5"/>
</dbReference>
<gene>
    <name evidence="5" type="ORF">THAPSDRAFT_22668</name>
</gene>
<feature type="transmembrane region" description="Helical" evidence="3">
    <location>
        <begin position="340"/>
        <end position="361"/>
    </location>
</feature>
<feature type="transmembrane region" description="Helical" evidence="3">
    <location>
        <begin position="544"/>
        <end position="562"/>
    </location>
</feature>
<proteinExistence type="predicted"/>
<accession>B8C2G3</accession>